<evidence type="ECO:0000313" key="1">
    <source>
        <dbReference type="EMBL" id="KAJ8677143.1"/>
    </source>
</evidence>
<dbReference type="Proteomes" id="UP001239111">
    <property type="component" value="Chromosome 2"/>
</dbReference>
<dbReference type="EMBL" id="CM056742">
    <property type="protein sequence ID" value="KAJ8677143.1"/>
    <property type="molecule type" value="Genomic_DNA"/>
</dbReference>
<protein>
    <submittedName>
        <fullName evidence="1">Uncharacterized protein</fullName>
    </submittedName>
</protein>
<name>A0ACC2P203_9HYME</name>
<proteinExistence type="predicted"/>
<evidence type="ECO:0000313" key="2">
    <source>
        <dbReference type="Proteomes" id="UP001239111"/>
    </source>
</evidence>
<gene>
    <name evidence="1" type="ORF">QAD02_012930</name>
</gene>
<sequence length="429" mass="48983">MGERALTSHANSDYHKKAKELLVKNSSFTIFMQKKNSEVSNKNPRVSSSIEGISHQNSSKAIGEDGIRQNTSTSGATDFLKEFCSTRWVENADIAENGIIMVPHLLKYVESWDAKLAEIEEKSKNHQEPVVSKSYKTVSRMVKDRLIIPKLSFFSWLARIFEPFLTFYQSNNPSAPFLFDDLSYLLTRVMTRFVQPEELRSISNITEIDLKKESNLIPGARIDLAFATKDAIRQCKKTLALTDKEILSSRQDCRAILVSFCFKLFMKSPLKWPLVKAISCLDPKLATNVEVCKARFSRTLEILIEHKWISGCEADNAVTQLNKICGSDIFHDTLKSFRKYEDRLDHLWLRKLMAPGTNLELSKVLQLILSLSHGNAWIERGFSVNEECLVENLHEDSLIAQRIVYDSLQSIGGIQKIESKITKSMMHYY</sequence>
<reference evidence="1" key="1">
    <citation type="submission" date="2023-04" db="EMBL/GenBank/DDBJ databases">
        <title>A chromosome-level genome assembly of the parasitoid wasp Eretmocerus hayati.</title>
        <authorList>
            <person name="Zhong Y."/>
            <person name="Liu S."/>
            <person name="Liu Y."/>
        </authorList>
    </citation>
    <scope>NUCLEOTIDE SEQUENCE</scope>
    <source>
        <strain evidence="1">ZJU_SS_LIU_2023</strain>
    </source>
</reference>
<accession>A0ACC2P203</accession>
<comment type="caution">
    <text evidence="1">The sequence shown here is derived from an EMBL/GenBank/DDBJ whole genome shotgun (WGS) entry which is preliminary data.</text>
</comment>
<keyword evidence="2" id="KW-1185">Reference proteome</keyword>
<organism evidence="1 2">
    <name type="scientific">Eretmocerus hayati</name>
    <dbReference type="NCBI Taxonomy" id="131215"/>
    <lineage>
        <taxon>Eukaryota</taxon>
        <taxon>Metazoa</taxon>
        <taxon>Ecdysozoa</taxon>
        <taxon>Arthropoda</taxon>
        <taxon>Hexapoda</taxon>
        <taxon>Insecta</taxon>
        <taxon>Pterygota</taxon>
        <taxon>Neoptera</taxon>
        <taxon>Endopterygota</taxon>
        <taxon>Hymenoptera</taxon>
        <taxon>Apocrita</taxon>
        <taxon>Proctotrupomorpha</taxon>
        <taxon>Chalcidoidea</taxon>
        <taxon>Aphelinidae</taxon>
        <taxon>Aphelininae</taxon>
        <taxon>Eretmocerus</taxon>
    </lineage>
</organism>